<dbReference type="SUPFAM" id="SSF81660">
    <property type="entry name" value="Metal cation-transporting ATPase, ATP-binding domain N"/>
    <property type="match status" value="1"/>
</dbReference>
<dbReference type="FunFam" id="1.20.1110.10:FF:000008">
    <property type="entry name" value="Calcium-transporting ATPase"/>
    <property type="match status" value="1"/>
</dbReference>
<dbReference type="OrthoDB" id="116380at2759"/>
<evidence type="ECO:0000256" key="11">
    <source>
        <dbReference type="ARBA" id="ARBA00022967"/>
    </source>
</evidence>
<evidence type="ECO:0000256" key="4">
    <source>
        <dbReference type="ARBA" id="ARBA00022568"/>
    </source>
</evidence>
<evidence type="ECO:0000256" key="5">
    <source>
        <dbReference type="ARBA" id="ARBA00022692"/>
    </source>
</evidence>
<organism evidence="17 18">
    <name type="scientific">Cervus elaphus hippelaphus</name>
    <name type="common">European red deer</name>
    <dbReference type="NCBI Taxonomy" id="46360"/>
    <lineage>
        <taxon>Eukaryota</taxon>
        <taxon>Metazoa</taxon>
        <taxon>Chordata</taxon>
        <taxon>Craniata</taxon>
        <taxon>Vertebrata</taxon>
        <taxon>Euteleostomi</taxon>
        <taxon>Mammalia</taxon>
        <taxon>Eutheria</taxon>
        <taxon>Laurasiatheria</taxon>
        <taxon>Artiodactyla</taxon>
        <taxon>Ruminantia</taxon>
        <taxon>Pecora</taxon>
        <taxon>Cervidae</taxon>
        <taxon>Cervinae</taxon>
        <taxon>Cervus</taxon>
    </lineage>
</organism>
<reference evidence="17 18" key="1">
    <citation type="journal article" date="2018" name="Mol. Genet. Genomics">
        <title>The red deer Cervus elaphus genome CerEla1.0: sequencing, annotating, genes, and chromosomes.</title>
        <authorList>
            <person name="Bana N.A."/>
            <person name="Nyiri A."/>
            <person name="Nagy J."/>
            <person name="Frank K."/>
            <person name="Nagy T."/>
            <person name="Steger V."/>
            <person name="Schiller M."/>
            <person name="Lakatos P."/>
            <person name="Sugar L."/>
            <person name="Horn P."/>
            <person name="Barta E."/>
            <person name="Orosz L."/>
        </authorList>
    </citation>
    <scope>NUCLEOTIDE SEQUENCE [LARGE SCALE GENOMIC DNA]</scope>
    <source>
        <strain evidence="17">Hungarian</strain>
    </source>
</reference>
<dbReference type="Gene3D" id="3.40.1110.10">
    <property type="entry name" value="Calcium-transporting ATPase, cytoplasmic domain N"/>
    <property type="match status" value="1"/>
</dbReference>
<dbReference type="PROSITE" id="PS00154">
    <property type="entry name" value="ATPASE_E1_E2"/>
    <property type="match status" value="1"/>
</dbReference>
<keyword evidence="7" id="KW-0547">Nucleotide-binding</keyword>
<dbReference type="NCBIfam" id="TIGR01494">
    <property type="entry name" value="ATPase_P-type"/>
    <property type="match status" value="2"/>
</dbReference>
<evidence type="ECO:0000256" key="1">
    <source>
        <dbReference type="ARBA" id="ARBA00004127"/>
    </source>
</evidence>
<feature type="transmembrane region" description="Helical" evidence="15">
    <location>
        <begin position="343"/>
        <end position="364"/>
    </location>
</feature>
<dbReference type="InterPro" id="IPR023298">
    <property type="entry name" value="ATPase_P-typ_TM_dom_sf"/>
</dbReference>
<proteinExistence type="predicted"/>
<dbReference type="GO" id="GO:0005886">
    <property type="term" value="C:plasma membrane"/>
    <property type="evidence" value="ECO:0007669"/>
    <property type="project" value="TreeGrafter"/>
</dbReference>
<dbReference type="GO" id="GO:0012505">
    <property type="term" value="C:endomembrane system"/>
    <property type="evidence" value="ECO:0007669"/>
    <property type="project" value="UniProtKB-SubCell"/>
</dbReference>
<dbReference type="PRINTS" id="PR00119">
    <property type="entry name" value="CATATPASE"/>
</dbReference>
<keyword evidence="13" id="KW-0406">Ion transport</keyword>
<dbReference type="InterPro" id="IPR004014">
    <property type="entry name" value="ATPase_P-typ_cation-transptr_N"/>
</dbReference>
<keyword evidence="14 15" id="KW-0472">Membrane</keyword>
<dbReference type="InterPro" id="IPR001757">
    <property type="entry name" value="P_typ_ATPase"/>
</dbReference>
<evidence type="ECO:0000256" key="14">
    <source>
        <dbReference type="ARBA" id="ARBA00023136"/>
    </source>
</evidence>
<accession>A0A212CQ32</accession>
<evidence type="ECO:0000256" key="10">
    <source>
        <dbReference type="ARBA" id="ARBA00022842"/>
    </source>
</evidence>
<keyword evidence="3" id="KW-0813">Transport</keyword>
<feature type="transmembrane region" description="Helical" evidence="15">
    <location>
        <begin position="91"/>
        <end position="109"/>
    </location>
</feature>
<evidence type="ECO:0000256" key="12">
    <source>
        <dbReference type="ARBA" id="ARBA00022989"/>
    </source>
</evidence>
<dbReference type="PANTHER" id="PTHR24093">
    <property type="entry name" value="CATION TRANSPORTING ATPASE"/>
    <property type="match status" value="1"/>
</dbReference>
<dbReference type="GO" id="GO:0005524">
    <property type="term" value="F:ATP binding"/>
    <property type="evidence" value="ECO:0007669"/>
    <property type="project" value="UniProtKB-KW"/>
</dbReference>
<gene>
    <name evidence="17" type="ORF">Celaphus_00010712</name>
</gene>
<dbReference type="SUPFAM" id="SSF81665">
    <property type="entry name" value="Calcium ATPase, transmembrane domain M"/>
    <property type="match status" value="1"/>
</dbReference>
<dbReference type="AlphaFoldDB" id="A0A212CQ32"/>
<evidence type="ECO:0000256" key="13">
    <source>
        <dbReference type="ARBA" id="ARBA00023065"/>
    </source>
</evidence>
<evidence type="ECO:0000256" key="8">
    <source>
        <dbReference type="ARBA" id="ARBA00022837"/>
    </source>
</evidence>
<dbReference type="GO" id="GO:0005388">
    <property type="term" value="F:P-type calcium transporter activity"/>
    <property type="evidence" value="ECO:0007669"/>
    <property type="project" value="UniProtKB-EC"/>
</dbReference>
<dbReference type="EC" id="7.2.2.10" evidence="2"/>
<dbReference type="InterPro" id="IPR008250">
    <property type="entry name" value="ATPase_P-typ_transduc_dom_A_sf"/>
</dbReference>
<feature type="transmembrane region" description="Helical" evidence="15">
    <location>
        <begin position="384"/>
        <end position="410"/>
    </location>
</feature>
<evidence type="ECO:0000259" key="16">
    <source>
        <dbReference type="SMART" id="SM00831"/>
    </source>
</evidence>
<dbReference type="FunFam" id="1.20.1110.10:FF:000002">
    <property type="entry name" value="Calcium-transporting ATPase"/>
    <property type="match status" value="1"/>
</dbReference>
<evidence type="ECO:0000256" key="2">
    <source>
        <dbReference type="ARBA" id="ARBA00012790"/>
    </source>
</evidence>
<dbReference type="Pfam" id="PF00690">
    <property type="entry name" value="Cation_ATPase_N"/>
    <property type="match status" value="1"/>
</dbReference>
<dbReference type="Gene3D" id="2.70.150.10">
    <property type="entry name" value="Calcium-transporting ATPase, cytoplasmic transduction domain A"/>
    <property type="match status" value="1"/>
</dbReference>
<evidence type="ECO:0000256" key="3">
    <source>
        <dbReference type="ARBA" id="ARBA00022448"/>
    </source>
</evidence>
<dbReference type="InterPro" id="IPR059000">
    <property type="entry name" value="ATPase_P-type_domA"/>
</dbReference>
<keyword evidence="4" id="KW-0109">Calcium transport</keyword>
<keyword evidence="11" id="KW-1278">Translocase</keyword>
<comment type="caution">
    <text evidence="17">The sequence shown here is derived from an EMBL/GenBank/DDBJ whole genome shotgun (WGS) entry which is preliminary data.</text>
</comment>
<keyword evidence="10" id="KW-0460">Magnesium</keyword>
<dbReference type="GO" id="GO:0046872">
    <property type="term" value="F:metal ion binding"/>
    <property type="evidence" value="ECO:0007669"/>
    <property type="project" value="UniProtKB-KW"/>
</dbReference>
<dbReference type="Proteomes" id="UP000242450">
    <property type="component" value="Chromosome 14"/>
</dbReference>
<feature type="transmembrane region" description="Helical" evidence="15">
    <location>
        <begin position="32"/>
        <end position="53"/>
    </location>
</feature>
<dbReference type="GO" id="GO:0016887">
    <property type="term" value="F:ATP hydrolysis activity"/>
    <property type="evidence" value="ECO:0007669"/>
    <property type="project" value="InterPro"/>
</dbReference>
<name>A0A212CQ32_CEREH</name>
<dbReference type="EMBL" id="MKHE01000014">
    <property type="protein sequence ID" value="OWK08149.1"/>
    <property type="molecule type" value="Genomic_DNA"/>
</dbReference>
<evidence type="ECO:0000256" key="6">
    <source>
        <dbReference type="ARBA" id="ARBA00022723"/>
    </source>
</evidence>
<protein>
    <recommendedName>
        <fullName evidence="2">P-type Ca(2+) transporter</fullName>
        <ecNumber evidence="2">7.2.2.10</ecNumber>
    </recommendedName>
</protein>
<dbReference type="InterPro" id="IPR023299">
    <property type="entry name" value="ATPase_P-typ_cyto_dom_N"/>
</dbReference>
<feature type="domain" description="Cation-transporting P-type ATPase N-terminal" evidence="16">
    <location>
        <begin position="42"/>
        <end position="108"/>
    </location>
</feature>
<evidence type="ECO:0000256" key="15">
    <source>
        <dbReference type="SAM" id="Phobius"/>
    </source>
</evidence>
<evidence type="ECO:0000256" key="9">
    <source>
        <dbReference type="ARBA" id="ARBA00022840"/>
    </source>
</evidence>
<evidence type="ECO:0000313" key="18">
    <source>
        <dbReference type="Proteomes" id="UP000242450"/>
    </source>
</evidence>
<evidence type="ECO:0000313" key="17">
    <source>
        <dbReference type="EMBL" id="OWK08149.1"/>
    </source>
</evidence>
<comment type="subcellular location">
    <subcellularLocation>
        <location evidence="1">Endomembrane system</location>
        <topology evidence="1">Multi-pass membrane protein</topology>
    </subcellularLocation>
</comment>
<keyword evidence="8" id="KW-0106">Calcium</keyword>
<sequence>MGVVGHPNWISYLGRLGSKGSSLKDSFNCLPLSFSSSTFFLFIHSTLVSFSGLSGNPADLEKRKQVFGQNFIPPKKPKTFLELVWEALQDVTLIILEIAAIISLVLSFYRPPGGENEQCGLAVSSPEDEGEAEAGWIEGAAILFSVIIVVLVTAFNDWSKEKQFRGLQNRIEKEQKFSVIRNGHIIQLPVAEIVVGDIAQIKYGDLLPADGILIQGNDLKIDESSLTGESDHVKKSVERDPMLLSGTHVMEGSGRMVVTAVGINSQTGIIFTLLGASEGEEEEKKKKAKTQDGVALEIQPLNSQEGIDSEEKEKKAAKLPKKEKSVLQGKLTRLAVQIGKAGLIMSAITVLILILYFVIDNFVIQRRPWLAECTPIYVQYFVKFFIIGVTVLVVAVPEGLPLAVTISLAYSVKKMMKDNNLVRHLDACETMGNATAICSDKTGTLTMNRMTVVQAYVGDTRYHQIPNPEDLVPKVLDLIVNGISINSAYTSKILPPEKEGGLPRQVGNKTECALLGFVADLKQDYHAVRSEVPEEKLYKVYTFNSVRKSMSTVVERPGGGFRMYSKGASEIILRK</sequence>
<evidence type="ECO:0000256" key="7">
    <source>
        <dbReference type="ARBA" id="ARBA00022741"/>
    </source>
</evidence>
<dbReference type="InterPro" id="IPR018303">
    <property type="entry name" value="ATPase_P-typ_P_site"/>
</dbReference>
<dbReference type="PANTHER" id="PTHR24093:SF435">
    <property type="entry name" value="PLASMA MEMBRANE CALCIUM-TRANSPORTING ATPASE 4"/>
    <property type="match status" value="1"/>
</dbReference>
<dbReference type="FunFam" id="3.40.50.1000:FF:000001">
    <property type="entry name" value="Phospholipid-transporting ATPase IC"/>
    <property type="match status" value="1"/>
</dbReference>
<dbReference type="GO" id="GO:0030165">
    <property type="term" value="F:PDZ domain binding"/>
    <property type="evidence" value="ECO:0007669"/>
    <property type="project" value="TreeGrafter"/>
</dbReference>
<dbReference type="Pfam" id="PF00122">
    <property type="entry name" value="E1-E2_ATPase"/>
    <property type="match status" value="1"/>
</dbReference>
<keyword evidence="9" id="KW-0067">ATP-binding</keyword>
<dbReference type="Pfam" id="PF13246">
    <property type="entry name" value="Cation_ATPase"/>
    <property type="match status" value="1"/>
</dbReference>
<dbReference type="GO" id="GO:0051480">
    <property type="term" value="P:regulation of cytosolic calcium ion concentration"/>
    <property type="evidence" value="ECO:0007669"/>
    <property type="project" value="TreeGrafter"/>
</dbReference>
<feature type="transmembrane region" description="Helical" evidence="15">
    <location>
        <begin position="134"/>
        <end position="155"/>
    </location>
</feature>
<keyword evidence="6" id="KW-0479">Metal-binding</keyword>
<dbReference type="SMART" id="SM00831">
    <property type="entry name" value="Cation_ATPase_N"/>
    <property type="match status" value="1"/>
</dbReference>
<keyword evidence="12 15" id="KW-1133">Transmembrane helix</keyword>
<keyword evidence="18" id="KW-1185">Reference proteome</keyword>
<dbReference type="SUPFAM" id="SSF81653">
    <property type="entry name" value="Calcium ATPase, transduction domain A"/>
    <property type="match status" value="1"/>
</dbReference>
<dbReference type="FunFam" id="2.70.150.10:FF:000001">
    <property type="entry name" value="Calcium-transporting ATPase"/>
    <property type="match status" value="1"/>
</dbReference>
<dbReference type="Gene3D" id="1.20.1110.10">
    <property type="entry name" value="Calcium-transporting ATPase, transmembrane domain"/>
    <property type="match status" value="1"/>
</dbReference>
<keyword evidence="5 15" id="KW-0812">Transmembrane</keyword>